<dbReference type="GeneID" id="25338389"/>
<dbReference type="InterPro" id="IPR013783">
    <property type="entry name" value="Ig-like_fold"/>
</dbReference>
<protein>
    <recommendedName>
        <fullName evidence="4">IPT/TIG domain-containing protein</fullName>
    </recommendedName>
</protein>
<dbReference type="AlphaFoldDB" id="U6MCF9"/>
<dbReference type="OMA" id="LAEECHW"/>
<gene>
    <name evidence="5" type="ORF">EMWEY_00044030</name>
</gene>
<dbReference type="Pfam" id="PF01833">
    <property type="entry name" value="TIG"/>
    <property type="match status" value="1"/>
</dbReference>
<keyword evidence="6" id="KW-1185">Reference proteome</keyword>
<dbReference type="RefSeq" id="XP_013338356.1">
    <property type="nucleotide sequence ID" value="XM_013482902.1"/>
</dbReference>
<accession>U6MCF9</accession>
<name>U6MCF9_EIMMA</name>
<dbReference type="OrthoDB" id="429514at2759"/>
<feature type="compositionally biased region" description="Polar residues" evidence="3">
    <location>
        <begin position="274"/>
        <end position="283"/>
    </location>
</feature>
<keyword evidence="1" id="KW-0880">Kelch repeat</keyword>
<dbReference type="InterPro" id="IPR002909">
    <property type="entry name" value="IPT_dom"/>
</dbReference>
<evidence type="ECO:0000313" key="5">
    <source>
        <dbReference type="EMBL" id="CDJ61706.1"/>
    </source>
</evidence>
<dbReference type="Gene3D" id="2.120.10.80">
    <property type="entry name" value="Kelch-type beta propeller"/>
    <property type="match status" value="2"/>
</dbReference>
<evidence type="ECO:0000256" key="1">
    <source>
        <dbReference type="ARBA" id="ARBA00022441"/>
    </source>
</evidence>
<dbReference type="EMBL" id="HG722192">
    <property type="protein sequence ID" value="CDJ61706.1"/>
    <property type="molecule type" value="Genomic_DNA"/>
</dbReference>
<feature type="region of interest" description="Disordered" evidence="3">
    <location>
        <begin position="259"/>
        <end position="286"/>
    </location>
</feature>
<organism evidence="5 6">
    <name type="scientific">Eimeria maxima</name>
    <name type="common">Coccidian parasite</name>
    <dbReference type="NCBI Taxonomy" id="5804"/>
    <lineage>
        <taxon>Eukaryota</taxon>
        <taxon>Sar</taxon>
        <taxon>Alveolata</taxon>
        <taxon>Apicomplexa</taxon>
        <taxon>Conoidasida</taxon>
        <taxon>Coccidia</taxon>
        <taxon>Eucoccidiorida</taxon>
        <taxon>Eimeriorina</taxon>
        <taxon>Eimeriidae</taxon>
        <taxon>Eimeria</taxon>
    </lineage>
</organism>
<dbReference type="Gene3D" id="2.60.40.10">
    <property type="entry name" value="Immunoglobulins"/>
    <property type="match status" value="1"/>
</dbReference>
<evidence type="ECO:0000259" key="4">
    <source>
        <dbReference type="Pfam" id="PF01833"/>
    </source>
</evidence>
<evidence type="ECO:0000256" key="3">
    <source>
        <dbReference type="SAM" id="MobiDB-lite"/>
    </source>
</evidence>
<feature type="domain" description="IPT/TIG" evidence="4">
    <location>
        <begin position="338"/>
        <end position="397"/>
    </location>
</feature>
<proteinExistence type="predicted"/>
<keyword evidence="2" id="KW-0677">Repeat</keyword>
<dbReference type="SUPFAM" id="SSF81296">
    <property type="entry name" value="E set domains"/>
    <property type="match status" value="1"/>
</dbReference>
<sequence>MSRNTFVCLLFSQDVDTAFQTEAAVAAIADALDKVERSGFQEALQQLLSLEQVDSKPCGQEIPVGRCGHSACLWESSSSQEDAEFHDNEIASTVGLQVVVFGGCGGVKYERTALADVWSLDCNTWAWQQHTFTGTSPAPRQGHSAVVKGNMMFVFGGWSSEGNYNDLFAYDLENRDWCEVDAPWPGGGARWNMCGLLVHARPSTKFFIFGGASSEASENPRRFQTHLCSDIGVLTLAEECHWDFITTVSAAAAAAEQRETVERSGQLKRRGQGSIANSSQQAPAATADLPLPREGATMAYFAEDSTLVVFGGWSGKWLGDLWTCCVSSVVGPPYAVLGLSPPCGPMTGGTPIILKGAGFTTGSIIVRFSVGDFFADVPGTFVSSTEIHAVTPNVKSALGA</sequence>
<dbReference type="PANTHER" id="PTHR46093">
    <property type="entry name" value="ACYL-COA-BINDING DOMAIN-CONTAINING PROTEIN 5"/>
    <property type="match status" value="1"/>
</dbReference>
<dbReference type="InterPro" id="IPR015915">
    <property type="entry name" value="Kelch-typ_b-propeller"/>
</dbReference>
<reference evidence="5" key="2">
    <citation type="submission" date="2013-10" db="EMBL/GenBank/DDBJ databases">
        <authorList>
            <person name="Aslett M."/>
        </authorList>
    </citation>
    <scope>NUCLEOTIDE SEQUENCE [LARGE SCALE GENOMIC DNA]</scope>
    <source>
        <strain evidence="5">Weybridge</strain>
    </source>
</reference>
<evidence type="ECO:0000256" key="2">
    <source>
        <dbReference type="ARBA" id="ARBA00022737"/>
    </source>
</evidence>
<dbReference type="Proteomes" id="UP000030763">
    <property type="component" value="Unassembled WGS sequence"/>
</dbReference>
<evidence type="ECO:0000313" key="6">
    <source>
        <dbReference type="Proteomes" id="UP000030763"/>
    </source>
</evidence>
<dbReference type="PANTHER" id="PTHR46093:SF18">
    <property type="entry name" value="FIBRONECTIN TYPE-III DOMAIN-CONTAINING PROTEIN"/>
    <property type="match status" value="1"/>
</dbReference>
<dbReference type="SUPFAM" id="SSF117281">
    <property type="entry name" value="Kelch motif"/>
    <property type="match status" value="1"/>
</dbReference>
<dbReference type="Pfam" id="PF24681">
    <property type="entry name" value="Kelch_KLHDC2_KLHL20_DRC7"/>
    <property type="match status" value="1"/>
</dbReference>
<dbReference type="CDD" id="cd00603">
    <property type="entry name" value="IPT_PCSR"/>
    <property type="match status" value="1"/>
</dbReference>
<dbReference type="InterPro" id="IPR014756">
    <property type="entry name" value="Ig_E-set"/>
</dbReference>
<reference evidence="5" key="1">
    <citation type="submission" date="2013-10" db="EMBL/GenBank/DDBJ databases">
        <title>Genomic analysis of the causative agents of coccidiosis in chickens.</title>
        <authorList>
            <person name="Reid A.J."/>
            <person name="Blake D."/>
            <person name="Billington K."/>
            <person name="Browne H."/>
            <person name="Dunn M."/>
            <person name="Hung S."/>
            <person name="Kawahara F."/>
            <person name="Miranda-Saavedra D."/>
            <person name="Mourier T."/>
            <person name="Nagra H."/>
            <person name="Otto T.D."/>
            <person name="Rawlings N."/>
            <person name="Sanchez A."/>
            <person name="Sanders M."/>
            <person name="Subramaniam C."/>
            <person name="Tay Y."/>
            <person name="Dear P."/>
            <person name="Doerig C."/>
            <person name="Gruber A."/>
            <person name="Parkinson J."/>
            <person name="Shirley M."/>
            <person name="Wan K.L."/>
            <person name="Berriman M."/>
            <person name="Tomley F."/>
            <person name="Pain A."/>
        </authorList>
    </citation>
    <scope>NUCLEOTIDE SEQUENCE [LARGE SCALE GENOMIC DNA]</scope>
    <source>
        <strain evidence="5">Weybridge</strain>
    </source>
</reference>
<dbReference type="VEuPathDB" id="ToxoDB:EMWEY_00044030"/>